<comment type="caution">
    <text evidence="1">The sequence shown here is derived from an EMBL/GenBank/DDBJ whole genome shotgun (WGS) entry which is preliminary data.</text>
</comment>
<dbReference type="EMBL" id="CM042012">
    <property type="protein sequence ID" value="KAI3752584.1"/>
    <property type="molecule type" value="Genomic_DNA"/>
</dbReference>
<reference evidence="2" key="1">
    <citation type="journal article" date="2022" name="Mol. Ecol. Resour.">
        <title>The genomes of chicory, endive, great burdock and yacon provide insights into Asteraceae palaeo-polyploidization history and plant inulin production.</title>
        <authorList>
            <person name="Fan W."/>
            <person name="Wang S."/>
            <person name="Wang H."/>
            <person name="Wang A."/>
            <person name="Jiang F."/>
            <person name="Liu H."/>
            <person name="Zhao H."/>
            <person name="Xu D."/>
            <person name="Zhang Y."/>
        </authorList>
    </citation>
    <scope>NUCLEOTIDE SEQUENCE [LARGE SCALE GENOMIC DNA]</scope>
    <source>
        <strain evidence="2">cv. Punajuju</strain>
    </source>
</reference>
<dbReference type="Proteomes" id="UP001055811">
    <property type="component" value="Linkage Group LG04"/>
</dbReference>
<proteinExistence type="predicted"/>
<evidence type="ECO:0000313" key="2">
    <source>
        <dbReference type="Proteomes" id="UP001055811"/>
    </source>
</evidence>
<reference evidence="1 2" key="2">
    <citation type="journal article" date="2022" name="Mol. Ecol. Resour.">
        <title>The genomes of chicory, endive, great burdock and yacon provide insights into Asteraceae paleo-polyploidization history and plant inulin production.</title>
        <authorList>
            <person name="Fan W."/>
            <person name="Wang S."/>
            <person name="Wang H."/>
            <person name="Wang A."/>
            <person name="Jiang F."/>
            <person name="Liu H."/>
            <person name="Zhao H."/>
            <person name="Xu D."/>
            <person name="Zhang Y."/>
        </authorList>
    </citation>
    <scope>NUCLEOTIDE SEQUENCE [LARGE SCALE GENOMIC DNA]</scope>
    <source>
        <strain evidence="2">cv. Punajuju</strain>
        <tissue evidence="1">Leaves</tissue>
    </source>
</reference>
<accession>A0ACB9E0Z5</accession>
<evidence type="ECO:0000313" key="1">
    <source>
        <dbReference type="EMBL" id="KAI3752584.1"/>
    </source>
</evidence>
<gene>
    <name evidence="1" type="ORF">L2E82_24618</name>
</gene>
<sequence>MTDEINWRKENYRDPWNKRFGIIDCSGANDSVVKVFANPITITTVQFTVGSVILFLMWTLNLHKRPKISGFQGLNVKQVSIRSVLAAICFYAYQVSYMILQRVSPVTHSVGNCVKRVVVIVTYVLFFHTTVSPINSIVKKDTAAEMAKKRE</sequence>
<keyword evidence="2" id="KW-1185">Reference proteome</keyword>
<name>A0ACB9E0Z5_CICIN</name>
<protein>
    <submittedName>
        <fullName evidence="1">Uncharacterized protein</fullName>
    </submittedName>
</protein>
<organism evidence="1 2">
    <name type="scientific">Cichorium intybus</name>
    <name type="common">Chicory</name>
    <dbReference type="NCBI Taxonomy" id="13427"/>
    <lineage>
        <taxon>Eukaryota</taxon>
        <taxon>Viridiplantae</taxon>
        <taxon>Streptophyta</taxon>
        <taxon>Embryophyta</taxon>
        <taxon>Tracheophyta</taxon>
        <taxon>Spermatophyta</taxon>
        <taxon>Magnoliopsida</taxon>
        <taxon>eudicotyledons</taxon>
        <taxon>Gunneridae</taxon>
        <taxon>Pentapetalae</taxon>
        <taxon>asterids</taxon>
        <taxon>campanulids</taxon>
        <taxon>Asterales</taxon>
        <taxon>Asteraceae</taxon>
        <taxon>Cichorioideae</taxon>
        <taxon>Cichorieae</taxon>
        <taxon>Cichoriinae</taxon>
        <taxon>Cichorium</taxon>
    </lineage>
</organism>